<evidence type="ECO:0000313" key="9">
    <source>
        <dbReference type="Proteomes" id="UP000000933"/>
    </source>
</evidence>
<dbReference type="GO" id="GO:0016787">
    <property type="term" value="F:hydrolase activity"/>
    <property type="evidence" value="ECO:0007669"/>
    <property type="project" value="UniProtKB-UniRule"/>
</dbReference>
<evidence type="ECO:0000313" key="8">
    <source>
        <dbReference type="EMBL" id="CBH22729.1"/>
    </source>
</evidence>
<evidence type="ECO:0000256" key="2">
    <source>
        <dbReference type="ARBA" id="ARBA00022801"/>
    </source>
</evidence>
<reference evidence="8 9" key="1">
    <citation type="journal article" date="2010" name="ISME J.">
        <title>Fine-scale evolution: genomic, phenotypic and ecological differentiation in two coexisting Salinibacter ruber strains.</title>
        <authorList>
            <person name="Pena A."/>
            <person name="Teeling H."/>
            <person name="Huerta-Cepas J."/>
            <person name="Santos F."/>
            <person name="Yarza P."/>
            <person name="Brito-Echeverria J."/>
            <person name="Lucio M."/>
            <person name="Schmitt-Kopplin P."/>
            <person name="Meseguer I."/>
            <person name="Schenowitz C."/>
            <person name="Dossat C."/>
            <person name="Barbe V."/>
            <person name="Dopazo J."/>
            <person name="Rossello-Mora R."/>
            <person name="Schuler M."/>
            <person name="Glockner F.O."/>
            <person name="Amann R."/>
            <person name="Gabaldon T."/>
            <person name="Anton J."/>
        </authorList>
    </citation>
    <scope>NUCLEOTIDE SEQUENCE [LARGE SCALE GENOMIC DNA]</scope>
    <source>
        <strain evidence="8 9">M8</strain>
        <plasmid evidence="9">pSR56</plasmid>
    </source>
</reference>
<evidence type="ECO:0000256" key="4">
    <source>
        <dbReference type="ARBA" id="ARBA00022840"/>
    </source>
</evidence>
<dbReference type="EMBL" id="FP565811">
    <property type="protein sequence ID" value="CBH22729.1"/>
    <property type="molecule type" value="Genomic_DNA"/>
</dbReference>
<dbReference type="RefSeq" id="WP_013060222.1">
    <property type="nucleotide sequence ID" value="NC_014028.1"/>
</dbReference>
<gene>
    <name evidence="8" type="ORF">SRM_p56011</name>
</gene>
<sequence>MDGSLMDGISAARAKDGLYVEGPVGTGKTTRAAEHLQSLLGQGVPAREILVFLPQRALAEPYREVASEHVGGRIDILTISGLARRMIQRFWPLVAEDAGFDESQPPTFLTLETAQYFMSRVTDPLREEGAFAGLSIAESRLYSQLIDNINKAALVGFPPSEISGRLEGAWIGGEGRESVFGDAQRAADRYLQMCRENNLLGFGLQLQVFRKHLWPNDTCRNYLRGSYRHLIADNVEEGVPITHDILLGWIPEMESALVIYDEGAGYRKFLGADPDSARRLKGCCEHHIRLEDEEEEEKESGSASNGKARISGLGEQVSRALQPHRGNLGSPEEIRELREQIGVIQEETYPEMLEAVGRGVKSLIEGGSEPEDIVVLAPFLSDTLRRELSNLLTRLEVPFSLRRPSRPLSKEPAVKALLALSAMAHPAWRVQLGTQDLAQALSFSIRDMDPIRAHLLARAVYETDEEGRPRLRPFSAVASETQDRVTYRLGEQYDQIHGWIKGYIGEDNQPLDHFLNRIFGEVLSQEGFGFHDNMSAAARADRLVESARKFRQVIEKADLEGQGPTHSPAHGPTQDPIGRLYLQTVRKGVAAAQYVQDWSEGTDEGVLLTPAHTFLVQNRRAVHQFWLDVGSTGWHSRIKQPLTHPHVLSRSWKEGKEWTDADETAAGLDMLSRITDGLTRRCSGQVHLAISSRGRNGQREQGYLLKAFQQLFGRARR</sequence>
<geneLocation type="plasmid" evidence="8 9">
    <name>pSR56</name>
</geneLocation>
<feature type="binding site" evidence="5">
    <location>
        <begin position="22"/>
        <end position="29"/>
    </location>
    <ligand>
        <name>ATP</name>
        <dbReference type="ChEBI" id="CHEBI:30616"/>
    </ligand>
</feature>
<proteinExistence type="predicted"/>
<evidence type="ECO:0000256" key="5">
    <source>
        <dbReference type="PROSITE-ProRule" id="PRU00560"/>
    </source>
</evidence>
<reference evidence="9" key="2">
    <citation type="submission" date="2010-04" db="EMBL/GenBank/DDBJ databases">
        <title>Genome sequence of Salinibacter ruber M8.</title>
        <authorList>
            <consortium name="Genoscope"/>
        </authorList>
    </citation>
    <scope>NUCLEOTIDE SEQUENCE [LARGE SCALE GENOMIC DNA]</scope>
    <source>
        <strain evidence="9">M8</strain>
        <plasmid evidence="9">pSR56</plasmid>
    </source>
</reference>
<keyword evidence="8" id="KW-0614">Plasmid</keyword>
<dbReference type="PROSITE" id="PS51198">
    <property type="entry name" value="UVRD_HELICASE_ATP_BIND"/>
    <property type="match status" value="1"/>
</dbReference>
<evidence type="ECO:0000256" key="1">
    <source>
        <dbReference type="ARBA" id="ARBA00022741"/>
    </source>
</evidence>
<keyword evidence="1 5" id="KW-0547">Nucleotide-binding</keyword>
<feature type="domain" description="UvrD-like helicase ATP-binding" evidence="7">
    <location>
        <begin position="1"/>
        <end position="297"/>
    </location>
</feature>
<keyword evidence="3 5" id="KW-0347">Helicase</keyword>
<dbReference type="AlphaFoldDB" id="D5H489"/>
<keyword evidence="2 5" id="KW-0378">Hydrolase</keyword>
<dbReference type="GO" id="GO:0004386">
    <property type="term" value="F:helicase activity"/>
    <property type="evidence" value="ECO:0007669"/>
    <property type="project" value="UniProtKB-UniRule"/>
</dbReference>
<evidence type="ECO:0000256" key="6">
    <source>
        <dbReference type="SAM" id="MobiDB-lite"/>
    </source>
</evidence>
<dbReference type="InterPro" id="IPR014016">
    <property type="entry name" value="UvrD-like_ATP-bd"/>
</dbReference>
<dbReference type="KEGG" id="srm:SRM_p56011"/>
<keyword evidence="4 5" id="KW-0067">ATP-binding</keyword>
<dbReference type="Proteomes" id="UP000000933">
    <property type="component" value="Plasmid pSR56"/>
</dbReference>
<evidence type="ECO:0000256" key="3">
    <source>
        <dbReference type="ARBA" id="ARBA00022806"/>
    </source>
</evidence>
<feature type="region of interest" description="Disordered" evidence="6">
    <location>
        <begin position="291"/>
        <end position="329"/>
    </location>
</feature>
<dbReference type="SUPFAM" id="SSF52540">
    <property type="entry name" value="P-loop containing nucleoside triphosphate hydrolases"/>
    <property type="match status" value="1"/>
</dbReference>
<dbReference type="HOGENOM" id="CLU_025997_0_0_10"/>
<dbReference type="InterPro" id="IPR027417">
    <property type="entry name" value="P-loop_NTPase"/>
</dbReference>
<accession>D5H489</accession>
<organism evidence="8 9">
    <name type="scientific">Salinibacter ruber (strain M8)</name>
    <dbReference type="NCBI Taxonomy" id="761659"/>
    <lineage>
        <taxon>Bacteria</taxon>
        <taxon>Pseudomonadati</taxon>
        <taxon>Rhodothermota</taxon>
        <taxon>Rhodothermia</taxon>
        <taxon>Rhodothermales</taxon>
        <taxon>Salinibacteraceae</taxon>
        <taxon>Salinibacter</taxon>
    </lineage>
</organism>
<dbReference type="Gene3D" id="3.40.50.300">
    <property type="entry name" value="P-loop containing nucleotide triphosphate hydrolases"/>
    <property type="match status" value="1"/>
</dbReference>
<name>D5H489_SALRM</name>
<protein>
    <recommendedName>
        <fullName evidence="7">UvrD-like helicase ATP-binding domain-containing protein</fullName>
    </recommendedName>
</protein>
<evidence type="ECO:0000259" key="7">
    <source>
        <dbReference type="PROSITE" id="PS51198"/>
    </source>
</evidence>
<dbReference type="GO" id="GO:0005524">
    <property type="term" value="F:ATP binding"/>
    <property type="evidence" value="ECO:0007669"/>
    <property type="project" value="UniProtKB-UniRule"/>
</dbReference>